<accession>A0A8S2GBK5</accession>
<gene>
    <name evidence="1" type="ORF">OVA965_LOCUS45856</name>
    <name evidence="2" type="ORF">TMI583_LOCUS49769</name>
</gene>
<dbReference type="EMBL" id="CAJOBA010111644">
    <property type="protein sequence ID" value="CAF4555191.1"/>
    <property type="molecule type" value="Genomic_DNA"/>
</dbReference>
<protein>
    <submittedName>
        <fullName evidence="1">Uncharacterized protein</fullName>
    </submittedName>
</protein>
<comment type="caution">
    <text evidence="1">The sequence shown here is derived from an EMBL/GenBank/DDBJ whole genome shotgun (WGS) entry which is preliminary data.</text>
</comment>
<feature type="non-terminal residue" evidence="1">
    <location>
        <position position="1"/>
    </location>
</feature>
<name>A0A8S2GBK5_9BILA</name>
<proteinExistence type="predicted"/>
<sequence length="92" mass="10834">RRRFNEYYAWLNADLSTVQQINAPFIHRAEYLIHALRIMEATRLNVDIHNIVCIGKMNDSLTNDKNRNYLVFNSMTIINGLWDSTTNTIKFT</sequence>
<dbReference type="Proteomes" id="UP000677228">
    <property type="component" value="Unassembled WGS sequence"/>
</dbReference>
<dbReference type="AlphaFoldDB" id="A0A8S2GBK5"/>
<organism evidence="1 3">
    <name type="scientific">Didymodactylos carnosus</name>
    <dbReference type="NCBI Taxonomy" id="1234261"/>
    <lineage>
        <taxon>Eukaryota</taxon>
        <taxon>Metazoa</taxon>
        <taxon>Spiralia</taxon>
        <taxon>Gnathifera</taxon>
        <taxon>Rotifera</taxon>
        <taxon>Eurotatoria</taxon>
        <taxon>Bdelloidea</taxon>
        <taxon>Philodinida</taxon>
        <taxon>Philodinidae</taxon>
        <taxon>Didymodactylos</taxon>
    </lineage>
</organism>
<reference evidence="1" key="1">
    <citation type="submission" date="2021-02" db="EMBL/GenBank/DDBJ databases">
        <authorList>
            <person name="Nowell W R."/>
        </authorList>
    </citation>
    <scope>NUCLEOTIDE SEQUENCE</scope>
</reference>
<evidence type="ECO:0000313" key="1">
    <source>
        <dbReference type="EMBL" id="CAF1674848.1"/>
    </source>
</evidence>
<feature type="non-terminal residue" evidence="1">
    <location>
        <position position="92"/>
    </location>
</feature>
<dbReference type="EMBL" id="CAJNOK010076433">
    <property type="protein sequence ID" value="CAF1674848.1"/>
    <property type="molecule type" value="Genomic_DNA"/>
</dbReference>
<evidence type="ECO:0000313" key="2">
    <source>
        <dbReference type="EMBL" id="CAF4555191.1"/>
    </source>
</evidence>
<dbReference type="Proteomes" id="UP000682733">
    <property type="component" value="Unassembled WGS sequence"/>
</dbReference>
<evidence type="ECO:0000313" key="3">
    <source>
        <dbReference type="Proteomes" id="UP000677228"/>
    </source>
</evidence>